<reference evidence="1 2" key="1">
    <citation type="submission" date="2019-05" db="EMBL/GenBank/DDBJ databases">
        <title>Another draft genome of Portunus trituberculatus and its Hox gene families provides insights of decapod evolution.</title>
        <authorList>
            <person name="Jeong J.-H."/>
            <person name="Song I."/>
            <person name="Kim S."/>
            <person name="Choi T."/>
            <person name="Kim D."/>
            <person name="Ryu S."/>
            <person name="Kim W."/>
        </authorList>
    </citation>
    <scope>NUCLEOTIDE SEQUENCE [LARGE SCALE GENOMIC DNA]</scope>
    <source>
        <tissue evidence="1">Muscle</tissue>
    </source>
</reference>
<dbReference type="Proteomes" id="UP000324222">
    <property type="component" value="Unassembled WGS sequence"/>
</dbReference>
<keyword evidence="2" id="KW-1185">Reference proteome</keyword>
<accession>A0A5B7D4Y9</accession>
<evidence type="ECO:0000313" key="2">
    <source>
        <dbReference type="Proteomes" id="UP000324222"/>
    </source>
</evidence>
<protein>
    <submittedName>
        <fullName evidence="1">Uncharacterized protein</fullName>
    </submittedName>
</protein>
<name>A0A5B7D4Y9_PORTR</name>
<gene>
    <name evidence="1" type="ORF">E2C01_008649</name>
</gene>
<sequence>MQENVILITEAAQVNIPGSLVYSHVCGHSTVSSARDGLPARTSGSNSSRQLVVVYSAADFMASAPPLLH</sequence>
<dbReference type="AlphaFoldDB" id="A0A5B7D4Y9"/>
<proteinExistence type="predicted"/>
<comment type="caution">
    <text evidence="1">The sequence shown here is derived from an EMBL/GenBank/DDBJ whole genome shotgun (WGS) entry which is preliminary data.</text>
</comment>
<dbReference type="EMBL" id="VSRR010000458">
    <property type="protein sequence ID" value="MPC15846.1"/>
    <property type="molecule type" value="Genomic_DNA"/>
</dbReference>
<evidence type="ECO:0000313" key="1">
    <source>
        <dbReference type="EMBL" id="MPC15846.1"/>
    </source>
</evidence>
<organism evidence="1 2">
    <name type="scientific">Portunus trituberculatus</name>
    <name type="common">Swimming crab</name>
    <name type="synonym">Neptunus trituberculatus</name>
    <dbReference type="NCBI Taxonomy" id="210409"/>
    <lineage>
        <taxon>Eukaryota</taxon>
        <taxon>Metazoa</taxon>
        <taxon>Ecdysozoa</taxon>
        <taxon>Arthropoda</taxon>
        <taxon>Crustacea</taxon>
        <taxon>Multicrustacea</taxon>
        <taxon>Malacostraca</taxon>
        <taxon>Eumalacostraca</taxon>
        <taxon>Eucarida</taxon>
        <taxon>Decapoda</taxon>
        <taxon>Pleocyemata</taxon>
        <taxon>Brachyura</taxon>
        <taxon>Eubrachyura</taxon>
        <taxon>Portunoidea</taxon>
        <taxon>Portunidae</taxon>
        <taxon>Portuninae</taxon>
        <taxon>Portunus</taxon>
    </lineage>
</organism>